<dbReference type="AlphaFoldDB" id="A0A8H7C6W8"/>
<organism evidence="1 2">
    <name type="scientific">Agaricus bisporus var. burnettii</name>
    <dbReference type="NCBI Taxonomy" id="192524"/>
    <lineage>
        <taxon>Eukaryota</taxon>
        <taxon>Fungi</taxon>
        <taxon>Dikarya</taxon>
        <taxon>Basidiomycota</taxon>
        <taxon>Agaricomycotina</taxon>
        <taxon>Agaricomycetes</taxon>
        <taxon>Agaricomycetidae</taxon>
        <taxon>Agaricales</taxon>
        <taxon>Agaricineae</taxon>
        <taxon>Agaricaceae</taxon>
        <taxon>Agaricus</taxon>
    </lineage>
</organism>
<proteinExistence type="predicted"/>
<evidence type="ECO:0000313" key="2">
    <source>
        <dbReference type="Proteomes" id="UP000629468"/>
    </source>
</evidence>
<evidence type="ECO:0000313" key="1">
    <source>
        <dbReference type="EMBL" id="KAF7768102.1"/>
    </source>
</evidence>
<sequence>MFTGIASFSFPWPFISNRVSLIFLLANVTHRTNPTSSAGYHYCLLMYFRCDARLYLPAFLKATLLSPSLPKIPCRLWDAD</sequence>
<dbReference type="EMBL" id="JABXXO010000010">
    <property type="protein sequence ID" value="KAF7768102.1"/>
    <property type="molecule type" value="Genomic_DNA"/>
</dbReference>
<comment type="caution">
    <text evidence="1">The sequence shown here is derived from an EMBL/GenBank/DDBJ whole genome shotgun (WGS) entry which is preliminary data.</text>
</comment>
<reference evidence="1 2" key="1">
    <citation type="journal article" name="Sci. Rep.">
        <title>Telomere-to-telomere assembled and centromere annotated genomes of the two main subspecies of the button mushroom Agaricus bisporus reveal especially polymorphic chromosome ends.</title>
        <authorList>
            <person name="Sonnenberg A.S.M."/>
            <person name="Sedaghat-Telgerd N."/>
            <person name="Lavrijssen B."/>
            <person name="Ohm R.A."/>
            <person name="Hendrickx P.M."/>
            <person name="Scholtmeijer K."/>
            <person name="Baars J.J.P."/>
            <person name="van Peer A."/>
        </authorList>
    </citation>
    <scope>NUCLEOTIDE SEQUENCE [LARGE SCALE GENOMIC DNA]</scope>
    <source>
        <strain evidence="1 2">H119_p4</strain>
    </source>
</reference>
<protein>
    <submittedName>
        <fullName evidence="1">Uncharacterized protein</fullName>
    </submittedName>
</protein>
<accession>A0A8H7C6W8</accession>
<gene>
    <name evidence="1" type="ORF">Agabi119p4_7345</name>
</gene>
<name>A0A8H7C6W8_AGABI</name>
<dbReference type="Proteomes" id="UP000629468">
    <property type="component" value="Unassembled WGS sequence"/>
</dbReference>